<dbReference type="STRING" id="416016.SAMN05443547_1839"/>
<sequence length="226" mass="25178">MKFLFFFLLLTNSFAQVGIGTTTIEPSVLLKLESSNQAFVTTRVTTSEMNAISNPLEGSFVFNVTEQVPYVYINNVWTKFESNRTPALFLRRNSGTFTTSTTSEFQLPLNNSNIVENDPAVFSVNNTNGRVTILKDGIYLFASTLSTSNLNAGNKKFYLKLYKNNIAVGNLSATSFNFPSNDFWGGNGVIMINANANDVFDLRYFLNENGTTKTIAIVTYNITKLR</sequence>
<dbReference type="InterPro" id="IPR008983">
    <property type="entry name" value="Tumour_necrosis_fac-like_dom"/>
</dbReference>
<proteinExistence type="predicted"/>
<evidence type="ECO:0000256" key="1">
    <source>
        <dbReference type="SAM" id="SignalP"/>
    </source>
</evidence>
<dbReference type="Proteomes" id="UP000184611">
    <property type="component" value="Unassembled WGS sequence"/>
</dbReference>
<evidence type="ECO:0000313" key="3">
    <source>
        <dbReference type="Proteomes" id="UP000184611"/>
    </source>
</evidence>
<dbReference type="OrthoDB" id="581140at2"/>
<name>A0A1M7ZX98_9FLAO</name>
<keyword evidence="3" id="KW-1185">Reference proteome</keyword>
<feature type="signal peptide" evidence="1">
    <location>
        <begin position="1"/>
        <end position="17"/>
    </location>
</feature>
<dbReference type="RefSeq" id="WP_073583658.1">
    <property type="nucleotide sequence ID" value="NZ_CBCSEA010000008.1"/>
</dbReference>
<evidence type="ECO:0008006" key="4">
    <source>
        <dbReference type="Google" id="ProtNLM"/>
    </source>
</evidence>
<gene>
    <name evidence="2" type="ORF">SAMN05443547_1839</name>
</gene>
<evidence type="ECO:0000313" key="2">
    <source>
        <dbReference type="EMBL" id="SHO73478.1"/>
    </source>
</evidence>
<organism evidence="2 3">
    <name type="scientific">Flavobacterium cucumis</name>
    <dbReference type="NCBI Taxonomy" id="416016"/>
    <lineage>
        <taxon>Bacteria</taxon>
        <taxon>Pseudomonadati</taxon>
        <taxon>Bacteroidota</taxon>
        <taxon>Flavobacteriia</taxon>
        <taxon>Flavobacteriales</taxon>
        <taxon>Flavobacteriaceae</taxon>
        <taxon>Flavobacterium</taxon>
    </lineage>
</organism>
<keyword evidence="1" id="KW-0732">Signal</keyword>
<feature type="chain" id="PRO_5012952366" description="C1q domain-containing protein" evidence="1">
    <location>
        <begin position="18"/>
        <end position="226"/>
    </location>
</feature>
<accession>A0A1M7ZX98</accession>
<protein>
    <recommendedName>
        <fullName evidence="4">C1q domain-containing protein</fullName>
    </recommendedName>
</protein>
<reference evidence="3" key="1">
    <citation type="submission" date="2016-12" db="EMBL/GenBank/DDBJ databases">
        <authorList>
            <person name="Varghese N."/>
            <person name="Submissions S."/>
        </authorList>
    </citation>
    <scope>NUCLEOTIDE SEQUENCE [LARGE SCALE GENOMIC DNA]</scope>
    <source>
        <strain evidence="3">DSM 18830</strain>
    </source>
</reference>
<dbReference type="EMBL" id="FRYK01000003">
    <property type="protein sequence ID" value="SHO73478.1"/>
    <property type="molecule type" value="Genomic_DNA"/>
</dbReference>
<dbReference type="Gene3D" id="2.60.120.40">
    <property type="match status" value="1"/>
</dbReference>
<dbReference type="AlphaFoldDB" id="A0A1M7ZX98"/>